<dbReference type="HOGENOM" id="CLU_559756_0_0_1"/>
<evidence type="ECO:0000256" key="4">
    <source>
        <dbReference type="ARBA" id="ARBA00023136"/>
    </source>
</evidence>
<evidence type="ECO:0000256" key="2">
    <source>
        <dbReference type="ARBA" id="ARBA00022692"/>
    </source>
</evidence>
<sequence>MSDSTGSASAPTADELLQNLLDSVTPTASSSSDETSTAASSESGSTASSTKSSVASLTPVTTAPVASISETAVTPVPTKSTQSVSSTADSAGSDKGSGAGLSIGIAAAALVVVALIVMVLRRKKQKHKHVHLNDLGTPQLSIELPHPPPRPNDDDSRDPDDDEHRISVFTSVQNGGESAFNAAGEVSPAFSGNTQLAPSQYRVSHKPQTGPVSTTFKMDAGAGGFDASVVNPVPDSSKTIRVASGRVPTGLEAPPPVAPPAGSLPRDISMASLNSLHDSTCGDYFTHGDGLGERVRAQSRAKAPSMVLEEENDSVRAKASTTAAVQPSSAAAASYRPPAVPAAATPKTMSIAPSTPSAAPAAPAPRRPLPPPVPAAAPFVVPPAIATSDTNVYRPSTESELVFKRLSNVSTDSLGSMKRFSTSSTDSGNPRAGSMIEIVEIVPGEGSKGAKEIEI</sequence>
<evidence type="ECO:0000256" key="3">
    <source>
        <dbReference type="ARBA" id="ARBA00022989"/>
    </source>
</evidence>
<dbReference type="EnsemblProtists" id="PYU1_T011491">
    <property type="protein sequence ID" value="PYU1_T011491"/>
    <property type="gene ID" value="PYU1_G011465"/>
</dbReference>
<feature type="compositionally biased region" description="Low complexity" evidence="5">
    <location>
        <begin position="319"/>
        <end position="361"/>
    </location>
</feature>
<dbReference type="GO" id="GO:0071944">
    <property type="term" value="C:cell periphery"/>
    <property type="evidence" value="ECO:0007669"/>
    <property type="project" value="UniProtKB-ARBA"/>
</dbReference>
<keyword evidence="8" id="KW-1185">Reference proteome</keyword>
<dbReference type="PANTHER" id="PTHR15549">
    <property type="entry name" value="PAIRED IMMUNOGLOBULIN-LIKE TYPE 2 RECEPTOR"/>
    <property type="match status" value="1"/>
</dbReference>
<dbReference type="Proteomes" id="UP000019132">
    <property type="component" value="Unassembled WGS sequence"/>
</dbReference>
<feature type="region of interest" description="Disordered" evidence="5">
    <location>
        <begin position="296"/>
        <end position="370"/>
    </location>
</feature>
<dbReference type="InterPro" id="IPR051694">
    <property type="entry name" value="Immunoregulatory_rcpt-like"/>
</dbReference>
<dbReference type="PANTHER" id="PTHR15549:SF30">
    <property type="entry name" value="MID2 DOMAIN-CONTAINING PROTEIN"/>
    <property type="match status" value="1"/>
</dbReference>
<feature type="compositionally biased region" description="Polar residues" evidence="5">
    <location>
        <begin position="68"/>
        <end position="84"/>
    </location>
</feature>
<feature type="compositionally biased region" description="Polar residues" evidence="5">
    <location>
        <begin position="1"/>
        <end position="10"/>
    </location>
</feature>
<keyword evidence="2 6" id="KW-0812">Transmembrane</keyword>
<reference evidence="7" key="3">
    <citation type="submission" date="2015-02" db="UniProtKB">
        <authorList>
            <consortium name="EnsemblProtists"/>
        </authorList>
    </citation>
    <scope>IDENTIFICATION</scope>
    <source>
        <strain evidence="7">DAOM BR144</strain>
    </source>
</reference>
<evidence type="ECO:0000256" key="5">
    <source>
        <dbReference type="SAM" id="MobiDB-lite"/>
    </source>
</evidence>
<feature type="compositionally biased region" description="Low complexity" evidence="5">
    <location>
        <begin position="27"/>
        <end position="56"/>
    </location>
</feature>
<accession>K3X2P2</accession>
<dbReference type="EMBL" id="GL376571">
    <property type="status" value="NOT_ANNOTATED_CDS"/>
    <property type="molecule type" value="Genomic_DNA"/>
</dbReference>
<reference evidence="8" key="1">
    <citation type="journal article" date="2010" name="Genome Biol.">
        <title>Genome sequence of the necrotrophic plant pathogen Pythium ultimum reveals original pathogenicity mechanisms and effector repertoire.</title>
        <authorList>
            <person name="Levesque C.A."/>
            <person name="Brouwer H."/>
            <person name="Cano L."/>
            <person name="Hamilton J.P."/>
            <person name="Holt C."/>
            <person name="Huitema E."/>
            <person name="Raffaele S."/>
            <person name="Robideau G.P."/>
            <person name="Thines M."/>
            <person name="Win J."/>
            <person name="Zerillo M.M."/>
            <person name="Beakes G.W."/>
            <person name="Boore J.L."/>
            <person name="Busam D."/>
            <person name="Dumas B."/>
            <person name="Ferriera S."/>
            <person name="Fuerstenberg S.I."/>
            <person name="Gachon C.M."/>
            <person name="Gaulin E."/>
            <person name="Govers F."/>
            <person name="Grenville-Briggs L."/>
            <person name="Horner N."/>
            <person name="Hostetler J."/>
            <person name="Jiang R.H."/>
            <person name="Johnson J."/>
            <person name="Krajaejun T."/>
            <person name="Lin H."/>
            <person name="Meijer H.J."/>
            <person name="Moore B."/>
            <person name="Morris P."/>
            <person name="Phuntmart V."/>
            <person name="Puiu D."/>
            <person name="Shetty J."/>
            <person name="Stajich J.E."/>
            <person name="Tripathy S."/>
            <person name="Wawra S."/>
            <person name="van West P."/>
            <person name="Whitty B.R."/>
            <person name="Coutinho P.M."/>
            <person name="Henrissat B."/>
            <person name="Martin F."/>
            <person name="Thomas P.D."/>
            <person name="Tyler B.M."/>
            <person name="De Vries R.P."/>
            <person name="Kamoun S."/>
            <person name="Yandell M."/>
            <person name="Tisserat N."/>
            <person name="Buell C.R."/>
        </authorList>
    </citation>
    <scope>NUCLEOTIDE SEQUENCE</scope>
    <source>
        <strain evidence="8">DAOM:BR144</strain>
    </source>
</reference>
<keyword evidence="3 6" id="KW-1133">Transmembrane helix</keyword>
<dbReference type="GO" id="GO:0016020">
    <property type="term" value="C:membrane"/>
    <property type="evidence" value="ECO:0007669"/>
    <property type="project" value="UniProtKB-SubCell"/>
</dbReference>
<feature type="region of interest" description="Disordered" evidence="5">
    <location>
        <begin position="126"/>
        <end position="163"/>
    </location>
</feature>
<dbReference type="VEuPathDB" id="FungiDB:PYU1_G011465"/>
<reference evidence="8" key="2">
    <citation type="submission" date="2010-04" db="EMBL/GenBank/DDBJ databases">
        <authorList>
            <person name="Buell R."/>
            <person name="Hamilton J."/>
            <person name="Hostetler J."/>
        </authorList>
    </citation>
    <scope>NUCLEOTIDE SEQUENCE [LARGE SCALE GENOMIC DNA]</scope>
    <source>
        <strain evidence="8">DAOM:BR144</strain>
    </source>
</reference>
<proteinExistence type="predicted"/>
<evidence type="ECO:0000313" key="8">
    <source>
        <dbReference type="Proteomes" id="UP000019132"/>
    </source>
</evidence>
<evidence type="ECO:0000256" key="6">
    <source>
        <dbReference type="SAM" id="Phobius"/>
    </source>
</evidence>
<evidence type="ECO:0000313" key="7">
    <source>
        <dbReference type="EnsemblProtists" id="PYU1_T011491"/>
    </source>
</evidence>
<dbReference type="AlphaFoldDB" id="K3X2P2"/>
<feature type="compositionally biased region" description="Low complexity" evidence="5">
    <location>
        <begin position="85"/>
        <end position="94"/>
    </location>
</feature>
<comment type="subcellular location">
    <subcellularLocation>
        <location evidence="1">Membrane</location>
        <topology evidence="1">Single-pass membrane protein</topology>
    </subcellularLocation>
</comment>
<feature type="region of interest" description="Disordered" evidence="5">
    <location>
        <begin position="1"/>
        <end position="96"/>
    </location>
</feature>
<evidence type="ECO:0000256" key="1">
    <source>
        <dbReference type="ARBA" id="ARBA00004167"/>
    </source>
</evidence>
<keyword evidence="4 6" id="KW-0472">Membrane</keyword>
<feature type="transmembrane region" description="Helical" evidence="6">
    <location>
        <begin position="99"/>
        <end position="120"/>
    </location>
</feature>
<organism evidence="7 8">
    <name type="scientific">Globisporangium ultimum (strain ATCC 200006 / CBS 805.95 / DAOM BR144)</name>
    <name type="common">Pythium ultimum</name>
    <dbReference type="NCBI Taxonomy" id="431595"/>
    <lineage>
        <taxon>Eukaryota</taxon>
        <taxon>Sar</taxon>
        <taxon>Stramenopiles</taxon>
        <taxon>Oomycota</taxon>
        <taxon>Peronosporomycetes</taxon>
        <taxon>Pythiales</taxon>
        <taxon>Pythiaceae</taxon>
        <taxon>Globisporangium</taxon>
    </lineage>
</organism>
<name>K3X2P2_GLOUD</name>
<dbReference type="InParanoid" id="K3X2P2"/>
<protein>
    <submittedName>
        <fullName evidence="7">Uncharacterized protein</fullName>
    </submittedName>
</protein>
<dbReference type="eggNOG" id="ENOG502RDKD">
    <property type="taxonomic scope" value="Eukaryota"/>
</dbReference>